<reference evidence="17 18" key="1">
    <citation type="journal article" date="2023" name="BMC Biol.">
        <title>The compact genome of the sponge Oopsacas minuta (Hexactinellida) is lacking key metazoan core genes.</title>
        <authorList>
            <person name="Santini S."/>
            <person name="Schenkelaars Q."/>
            <person name="Jourda C."/>
            <person name="Duchesne M."/>
            <person name="Belahbib H."/>
            <person name="Rocher C."/>
            <person name="Selva M."/>
            <person name="Riesgo A."/>
            <person name="Vervoort M."/>
            <person name="Leys S.P."/>
            <person name="Kodjabachian L."/>
            <person name="Le Bivic A."/>
            <person name="Borchiellini C."/>
            <person name="Claverie J.M."/>
            <person name="Renard E."/>
        </authorList>
    </citation>
    <scope>NUCLEOTIDE SEQUENCE [LARGE SCALE GENOMIC DNA]</scope>
    <source>
        <strain evidence="17">SPO-2</strain>
    </source>
</reference>
<evidence type="ECO:0000256" key="13">
    <source>
        <dbReference type="PIRSR" id="PIRSR028980-1"/>
    </source>
</evidence>
<feature type="binding site" evidence="13">
    <location>
        <begin position="100"/>
        <end position="101"/>
    </location>
    <ligand>
        <name>GTP</name>
        <dbReference type="ChEBI" id="CHEBI:37565"/>
    </ligand>
</feature>
<comment type="cofactor">
    <cofactor evidence="14">
        <name>Mg(2+)</name>
        <dbReference type="ChEBI" id="CHEBI:18420"/>
    </cofactor>
    <text evidence="14">Binds 2 magnesium ions per subunit.</text>
</comment>
<evidence type="ECO:0000256" key="3">
    <source>
        <dbReference type="ARBA" id="ARBA00022694"/>
    </source>
</evidence>
<feature type="binding site" evidence="14">
    <location>
        <position position="101"/>
    </location>
    <ligand>
        <name>Mg(2+)</name>
        <dbReference type="ChEBI" id="CHEBI:18420"/>
        <label>1</label>
        <note>catalytic</note>
    </ligand>
</feature>
<name>A0AAV7JF83_9METZ</name>
<dbReference type="Gene3D" id="3.30.70.3000">
    <property type="match status" value="1"/>
</dbReference>
<organism evidence="17 18">
    <name type="scientific">Oopsacas minuta</name>
    <dbReference type="NCBI Taxonomy" id="111878"/>
    <lineage>
        <taxon>Eukaryota</taxon>
        <taxon>Metazoa</taxon>
        <taxon>Porifera</taxon>
        <taxon>Hexactinellida</taxon>
        <taxon>Hexasterophora</taxon>
        <taxon>Lyssacinosida</taxon>
        <taxon>Leucopsacidae</taxon>
        <taxon>Oopsacas</taxon>
    </lineage>
</organism>
<feature type="binding site" evidence="14">
    <location>
        <position position="54"/>
    </location>
    <ligand>
        <name>Mg(2+)</name>
        <dbReference type="ChEBI" id="CHEBI:18420"/>
        <label>2</label>
        <note>catalytic</note>
    </ligand>
</feature>
<feature type="binding site" evidence="14">
    <location>
        <position position="101"/>
    </location>
    <ligand>
        <name>Mg(2+)</name>
        <dbReference type="ChEBI" id="CHEBI:18420"/>
        <label>2</label>
        <note>catalytic</note>
    </ligand>
</feature>
<protein>
    <recommendedName>
        <fullName evidence="12">tRNA(His) guanylyltransferase</fullName>
        <ecNumber evidence="12">2.7.7.79</ecNumber>
    </recommendedName>
    <alternativeName>
        <fullName evidence="12">tRNA-histidine guanylyltransferase</fullName>
    </alternativeName>
</protein>
<keyword evidence="5 12" id="KW-0479">Metal-binding</keyword>
<dbReference type="EC" id="2.7.7.79" evidence="12"/>
<proteinExistence type="inferred from homology"/>
<dbReference type="EMBL" id="JAKMXF010000343">
    <property type="protein sequence ID" value="KAI6647319.1"/>
    <property type="molecule type" value="Genomic_DNA"/>
</dbReference>
<gene>
    <name evidence="17" type="ORF">LOD99_12316</name>
</gene>
<comment type="catalytic activity">
    <reaction evidence="9 12">
        <text>a 5'-end ribonucleotide-tRNA(His) + GTP + ATP + H2O = a 5'-end phospho-guanosine-ribonucleotide-tRNA(His) + AMP + 2 diphosphate + H(+)</text>
        <dbReference type="Rhea" id="RHEA:54564"/>
        <dbReference type="Rhea" id="RHEA-COMP:14193"/>
        <dbReference type="Rhea" id="RHEA-COMP:14917"/>
        <dbReference type="ChEBI" id="CHEBI:15377"/>
        <dbReference type="ChEBI" id="CHEBI:15378"/>
        <dbReference type="ChEBI" id="CHEBI:30616"/>
        <dbReference type="ChEBI" id="CHEBI:33019"/>
        <dbReference type="ChEBI" id="CHEBI:37565"/>
        <dbReference type="ChEBI" id="CHEBI:138282"/>
        <dbReference type="ChEBI" id="CHEBI:141847"/>
        <dbReference type="ChEBI" id="CHEBI:456215"/>
        <dbReference type="EC" id="2.7.7.79"/>
    </reaction>
</comment>
<feature type="binding site" evidence="14">
    <location>
        <position position="55"/>
    </location>
    <ligand>
        <name>Mg(2+)</name>
        <dbReference type="ChEBI" id="CHEBI:18420"/>
        <label>1</label>
        <note>catalytic</note>
    </ligand>
</feature>
<evidence type="ECO:0000256" key="8">
    <source>
        <dbReference type="ARBA" id="ARBA00023134"/>
    </source>
</evidence>
<dbReference type="GO" id="GO:0008193">
    <property type="term" value="F:tRNA guanylyltransferase activity"/>
    <property type="evidence" value="ECO:0007669"/>
    <property type="project" value="UniProtKB-UniRule"/>
</dbReference>
<keyword evidence="6 12" id="KW-0547">Nucleotide-binding</keyword>
<evidence type="ECO:0000256" key="9">
    <source>
        <dbReference type="ARBA" id="ARBA00047281"/>
    </source>
</evidence>
<evidence type="ECO:0000256" key="10">
    <source>
        <dbReference type="ARBA" id="ARBA00058346"/>
    </source>
</evidence>
<comment type="function">
    <text evidence="10">Adds a GMP to the 5'-end of tRNA(His) after transcription and RNase P cleavage. This step is essential for proper recognition of the tRNA and for the fidelity of protein synthesis. Also functions as a guanyl-nucleotide exchange factor/GEF for the MFN1 and MFN2 mitofusins thereby regulating mitochondrial fusion. By regulating both mitochondrial dynamics and bioenergetic function, it contributes to cell survival following oxidative stress.</text>
</comment>
<keyword evidence="7 12" id="KW-0460">Magnesium</keyword>
<evidence type="ECO:0000256" key="4">
    <source>
        <dbReference type="ARBA" id="ARBA00022695"/>
    </source>
</evidence>
<dbReference type="PANTHER" id="PTHR12729:SF6">
    <property type="entry name" value="TRNA(HIS) GUANYLYLTRANSFERASE-RELATED"/>
    <property type="match status" value="1"/>
</dbReference>
<dbReference type="PANTHER" id="PTHR12729">
    <property type="entry name" value="TRNA(HIS) GUANYLYLTRANSFERASE-RELATED"/>
    <property type="match status" value="1"/>
</dbReference>
<accession>A0AAV7JF83</accession>
<evidence type="ECO:0000256" key="14">
    <source>
        <dbReference type="PIRSR" id="PIRSR028980-2"/>
    </source>
</evidence>
<dbReference type="PIRSF" id="PIRSF028980">
    <property type="entry name" value="tRNAHis_guanylyltransferase"/>
    <property type="match status" value="1"/>
</dbReference>
<comment type="caution">
    <text evidence="17">The sequence shown here is derived from an EMBL/GenBank/DDBJ whole genome shotgun (WGS) entry which is preliminary data.</text>
</comment>
<keyword evidence="8 12" id="KW-0342">GTP-binding</keyword>
<evidence type="ECO:0000256" key="11">
    <source>
        <dbReference type="ARBA" id="ARBA00065710"/>
    </source>
</evidence>
<dbReference type="GO" id="GO:0005525">
    <property type="term" value="F:GTP binding"/>
    <property type="evidence" value="ECO:0007669"/>
    <property type="project" value="UniProtKB-UniRule"/>
</dbReference>
<feature type="domain" description="Thg1 C-terminal" evidence="16">
    <location>
        <begin position="165"/>
        <end position="279"/>
    </location>
</feature>
<dbReference type="Pfam" id="PF14413">
    <property type="entry name" value="Thg1C"/>
    <property type="match status" value="1"/>
</dbReference>
<keyword evidence="18" id="KW-1185">Reference proteome</keyword>
<evidence type="ECO:0000259" key="15">
    <source>
        <dbReference type="Pfam" id="PF04446"/>
    </source>
</evidence>
<feature type="binding site" evidence="14">
    <location>
        <position position="54"/>
    </location>
    <ligand>
        <name>Mg(2+)</name>
        <dbReference type="ChEBI" id="CHEBI:18420"/>
        <label>1</label>
        <note>catalytic</note>
    </ligand>
</feature>
<comment type="subunit">
    <text evidence="11">Homotetramer. Interacts with MFN1 and MFN2; functions as a guanyl-nucleotide exchange factor/GEF for MFN2 and also probably MFN1.</text>
</comment>
<evidence type="ECO:0000259" key="16">
    <source>
        <dbReference type="Pfam" id="PF14413"/>
    </source>
</evidence>
<keyword evidence="3 12" id="KW-0819">tRNA processing</keyword>
<evidence type="ECO:0000313" key="17">
    <source>
        <dbReference type="EMBL" id="KAI6647319.1"/>
    </source>
</evidence>
<evidence type="ECO:0000256" key="7">
    <source>
        <dbReference type="ARBA" id="ARBA00022842"/>
    </source>
</evidence>
<evidence type="ECO:0000256" key="12">
    <source>
        <dbReference type="PIRNR" id="PIRNR028980"/>
    </source>
</evidence>
<dbReference type="InterPro" id="IPR025845">
    <property type="entry name" value="Thg1_C_dom"/>
</dbReference>
<dbReference type="InterPro" id="IPR024956">
    <property type="entry name" value="tRNAHis_GuaTrfase_cat"/>
</dbReference>
<dbReference type="Proteomes" id="UP001165289">
    <property type="component" value="Unassembled WGS sequence"/>
</dbReference>
<dbReference type="GO" id="GO:0006400">
    <property type="term" value="P:tRNA modification"/>
    <property type="evidence" value="ECO:0007669"/>
    <property type="project" value="UniProtKB-UniRule"/>
</dbReference>
<dbReference type="InterPro" id="IPR007537">
    <property type="entry name" value="tRNAHis_GuaTrfase_Thg1"/>
</dbReference>
<dbReference type="FunFam" id="3.30.70.3000:FF:000001">
    <property type="entry name" value="tRNA(His) guanylyltransferase"/>
    <property type="match status" value="1"/>
</dbReference>
<keyword evidence="2 12" id="KW-0808">Transferase</keyword>
<dbReference type="GO" id="GO:0000287">
    <property type="term" value="F:magnesium ion binding"/>
    <property type="evidence" value="ECO:0007669"/>
    <property type="project" value="UniProtKB-UniRule"/>
</dbReference>
<feature type="domain" description="tRNAHis guanylyltransferase catalytic" evidence="15">
    <location>
        <begin position="31"/>
        <end position="160"/>
    </location>
</feature>
<evidence type="ECO:0000256" key="6">
    <source>
        <dbReference type="ARBA" id="ARBA00022741"/>
    </source>
</evidence>
<feature type="binding site" evidence="13">
    <location>
        <begin position="54"/>
        <end position="59"/>
    </location>
    <ligand>
        <name>GTP</name>
        <dbReference type="ChEBI" id="CHEBI:37565"/>
    </ligand>
</feature>
<evidence type="ECO:0000313" key="18">
    <source>
        <dbReference type="Proteomes" id="UP001165289"/>
    </source>
</evidence>
<dbReference type="InterPro" id="IPR038469">
    <property type="entry name" value="tRNAHis_GuaTrfase_Thg1_sf"/>
</dbReference>
<sequence length="298" mass="34657">MLSLLRLYNTTPQLSYILNPHKLQIMAKSRFEYVKKFEQDDRCLLGCWIVVRIDGRSFHKFTSEHLFAKPNDLSALKLMDVAACSVMEEFRDIIFAYGQSDEYSFIFDRKMSLFNRRSSKILTNLVSLFTSSYTYNWRIHFPNTELKYPPAFDGRVVLYPNTIVLKDYLSWRQADCHINNLYNTAFWEIVKSGKSHVEAAARLKDTFSSGKNEILFSEFGINYNKIEPRYRKGSCLFWIDKMTEKSPEGPDTVGEFITGGACKKPRVCREITVSHEDIISEVFWSNHPQILGQDIVNS</sequence>
<keyword evidence="4 12" id="KW-0548">Nucleotidyltransferase</keyword>
<evidence type="ECO:0000256" key="2">
    <source>
        <dbReference type="ARBA" id="ARBA00022679"/>
    </source>
</evidence>
<comment type="similarity">
    <text evidence="1 12">Belongs to the tRNA(His) guanylyltransferase family.</text>
</comment>
<evidence type="ECO:0000256" key="5">
    <source>
        <dbReference type="ARBA" id="ARBA00022723"/>
    </source>
</evidence>
<dbReference type="AlphaFoldDB" id="A0AAV7JF83"/>
<dbReference type="Pfam" id="PF04446">
    <property type="entry name" value="Thg1"/>
    <property type="match status" value="1"/>
</dbReference>
<evidence type="ECO:0000256" key="1">
    <source>
        <dbReference type="ARBA" id="ARBA00010113"/>
    </source>
</evidence>